<dbReference type="Proteomes" id="UP000183810">
    <property type="component" value="Chromosome"/>
</dbReference>
<name>A0A1J0VRX1_9NOCA</name>
<organism evidence="1 2">
    <name type="scientific">Nocardia mangyaensis</name>
    <dbReference type="NCBI Taxonomy" id="2213200"/>
    <lineage>
        <taxon>Bacteria</taxon>
        <taxon>Bacillati</taxon>
        <taxon>Actinomycetota</taxon>
        <taxon>Actinomycetes</taxon>
        <taxon>Mycobacteriales</taxon>
        <taxon>Nocardiaceae</taxon>
        <taxon>Nocardia</taxon>
    </lineage>
</organism>
<reference evidence="1" key="1">
    <citation type="submission" date="2016-11" db="EMBL/GenBank/DDBJ databases">
        <authorList>
            <person name="Jaros S."/>
            <person name="Januszkiewicz K."/>
            <person name="Wedrychowicz H."/>
        </authorList>
    </citation>
    <scope>NUCLEOTIDE SEQUENCE [LARGE SCALE GENOMIC DNA]</scope>
    <source>
        <strain evidence="1">Y48</strain>
    </source>
</reference>
<accession>A0A1J0VRX1</accession>
<sequence>MRIAETLDDKARTHPALAGIDLLIRCVSTAVARDFKVEILKPDPPARAEYASISDMAISAQQ</sequence>
<gene>
    <name evidence="1" type="ORF">BOX37_13510</name>
</gene>
<evidence type="ECO:0000313" key="2">
    <source>
        <dbReference type="Proteomes" id="UP000183810"/>
    </source>
</evidence>
<dbReference type="KEGG" id="nsl:BOX37_13510"/>
<protein>
    <submittedName>
        <fullName evidence="1">Uncharacterized protein</fullName>
    </submittedName>
</protein>
<dbReference type="EMBL" id="CP018082">
    <property type="protein sequence ID" value="APE34795.1"/>
    <property type="molecule type" value="Genomic_DNA"/>
</dbReference>
<keyword evidence="2" id="KW-1185">Reference proteome</keyword>
<evidence type="ECO:0000313" key="1">
    <source>
        <dbReference type="EMBL" id="APE34795.1"/>
    </source>
</evidence>
<dbReference type="AlphaFoldDB" id="A0A1J0VRX1"/>
<proteinExistence type="predicted"/>